<dbReference type="InterPro" id="IPR003778">
    <property type="entry name" value="CT_A_B"/>
</dbReference>
<dbReference type="RefSeq" id="WP_057481550.1">
    <property type="nucleotide sequence ID" value="NZ_BMWR01000003.1"/>
</dbReference>
<name>A0A0Q9Z828_9FLAO</name>
<dbReference type="OrthoDB" id="9782422at2"/>
<dbReference type="Proteomes" id="UP000051643">
    <property type="component" value="Unassembled WGS sequence"/>
</dbReference>
<sequence length="294" mass="32819">MKAEIEILHPGLFSTIQDFGRRGFQKYGVPLSGVMDRIALKTANLILQNQADAAVMEITQMGPKLKFSAATKIAISGANLSPKLNDTEIDNNEVVKIHEGDILSFGRPEYGMRSYLAILDGFKTEKVLGSRSWYEDITSHEKLEKGMKLQYEASEEEKYETHAAIKFDEEYLNSQEIEVFPGPEYEKLPETLKSHLRQSKFSIDKNNNRMAIQLSEILENELEPIITGPVLPGTIQLTPGGKLIVLMRDCQTTGGYPRVLQLSEKGINMMAQKKAGDKIRFKSPPTPKGGEALS</sequence>
<evidence type="ECO:0000259" key="5">
    <source>
        <dbReference type="SMART" id="SM00797"/>
    </source>
</evidence>
<evidence type="ECO:0000313" key="6">
    <source>
        <dbReference type="EMBL" id="KRG29078.1"/>
    </source>
</evidence>
<dbReference type="PANTHER" id="PTHR43309">
    <property type="entry name" value="5-OXOPROLINASE SUBUNIT C"/>
    <property type="match status" value="1"/>
</dbReference>
<dbReference type="AlphaFoldDB" id="A0A0Q9Z828"/>
<feature type="region of interest" description="Disordered" evidence="4">
    <location>
        <begin position="273"/>
        <end position="294"/>
    </location>
</feature>
<evidence type="ECO:0000256" key="1">
    <source>
        <dbReference type="ARBA" id="ARBA00022741"/>
    </source>
</evidence>
<protein>
    <submittedName>
        <fullName evidence="6">Allophanate hydrolase</fullName>
    </submittedName>
</protein>
<dbReference type="SMART" id="SM00797">
    <property type="entry name" value="AHS2"/>
    <property type="match status" value="1"/>
</dbReference>
<dbReference type="Gene3D" id="2.40.100.10">
    <property type="entry name" value="Cyclophilin-like"/>
    <property type="match status" value="1"/>
</dbReference>
<evidence type="ECO:0000256" key="4">
    <source>
        <dbReference type="SAM" id="MobiDB-lite"/>
    </source>
</evidence>
<accession>A0A0Q9Z828</accession>
<keyword evidence="3" id="KW-0067">ATP-binding</keyword>
<keyword evidence="2 6" id="KW-0378">Hydrolase</keyword>
<gene>
    <name evidence="6" type="ORF">APR42_03885</name>
</gene>
<dbReference type="GO" id="GO:0016787">
    <property type="term" value="F:hydrolase activity"/>
    <property type="evidence" value="ECO:0007669"/>
    <property type="project" value="UniProtKB-KW"/>
</dbReference>
<evidence type="ECO:0000256" key="2">
    <source>
        <dbReference type="ARBA" id="ARBA00022801"/>
    </source>
</evidence>
<evidence type="ECO:0000313" key="7">
    <source>
        <dbReference type="Proteomes" id="UP000051643"/>
    </source>
</evidence>
<comment type="caution">
    <text evidence="6">The sequence shown here is derived from an EMBL/GenBank/DDBJ whole genome shotgun (WGS) entry which is preliminary data.</text>
</comment>
<dbReference type="EMBL" id="LKTP01000012">
    <property type="protein sequence ID" value="KRG29078.1"/>
    <property type="molecule type" value="Genomic_DNA"/>
</dbReference>
<keyword evidence="7" id="KW-1185">Reference proteome</keyword>
<dbReference type="InterPro" id="IPR029000">
    <property type="entry name" value="Cyclophilin-like_dom_sf"/>
</dbReference>
<dbReference type="InterPro" id="IPR052708">
    <property type="entry name" value="PxpC"/>
</dbReference>
<evidence type="ECO:0000256" key="3">
    <source>
        <dbReference type="ARBA" id="ARBA00022840"/>
    </source>
</evidence>
<reference evidence="6" key="1">
    <citation type="submission" date="2015-10" db="EMBL/GenBank/DDBJ databases">
        <title>Draft genome sequence of Salegentibacter mishustinae KCTC 12263.</title>
        <authorList>
            <person name="Lin W."/>
            <person name="Zheng Q."/>
        </authorList>
    </citation>
    <scope>NUCLEOTIDE SEQUENCE [LARGE SCALE GENOMIC DNA]</scope>
    <source>
        <strain evidence="6">KCTC 12263</strain>
    </source>
</reference>
<keyword evidence="1" id="KW-0547">Nucleotide-binding</keyword>
<feature type="domain" description="Carboxyltransferase" evidence="5">
    <location>
        <begin position="26"/>
        <end position="293"/>
    </location>
</feature>
<dbReference type="GO" id="GO:0005524">
    <property type="term" value="F:ATP binding"/>
    <property type="evidence" value="ECO:0007669"/>
    <property type="project" value="UniProtKB-KW"/>
</dbReference>
<dbReference type="PANTHER" id="PTHR43309:SF5">
    <property type="entry name" value="5-OXOPROLINASE SUBUNIT C"/>
    <property type="match status" value="1"/>
</dbReference>
<proteinExistence type="predicted"/>
<dbReference type="Pfam" id="PF02626">
    <property type="entry name" value="CT_A_B"/>
    <property type="match status" value="1"/>
</dbReference>
<dbReference type="STRING" id="270918.APR42_03885"/>
<organism evidence="6 7">
    <name type="scientific">Salegentibacter mishustinae</name>
    <dbReference type="NCBI Taxonomy" id="270918"/>
    <lineage>
        <taxon>Bacteria</taxon>
        <taxon>Pseudomonadati</taxon>
        <taxon>Bacteroidota</taxon>
        <taxon>Flavobacteriia</taxon>
        <taxon>Flavobacteriales</taxon>
        <taxon>Flavobacteriaceae</taxon>
        <taxon>Salegentibacter</taxon>
    </lineage>
</organism>